<name>A0A4Z2DZN6_9TELE</name>
<protein>
    <submittedName>
        <fullName evidence="2">Uncharacterized protein</fullName>
    </submittedName>
</protein>
<evidence type="ECO:0000256" key="1">
    <source>
        <dbReference type="SAM" id="MobiDB-lite"/>
    </source>
</evidence>
<gene>
    <name evidence="2" type="ORF">EYF80_067960</name>
</gene>
<proteinExistence type="predicted"/>
<reference evidence="2 3" key="1">
    <citation type="submission" date="2019-03" db="EMBL/GenBank/DDBJ databases">
        <title>First draft genome of Liparis tanakae, snailfish: a comprehensive survey of snailfish specific genes.</title>
        <authorList>
            <person name="Kim W."/>
            <person name="Song I."/>
            <person name="Jeong J.-H."/>
            <person name="Kim D."/>
            <person name="Kim S."/>
            <person name="Ryu S."/>
            <person name="Song J.Y."/>
            <person name="Lee S.K."/>
        </authorList>
    </citation>
    <scope>NUCLEOTIDE SEQUENCE [LARGE SCALE GENOMIC DNA]</scope>
    <source>
        <tissue evidence="2">Muscle</tissue>
    </source>
</reference>
<keyword evidence="3" id="KW-1185">Reference proteome</keyword>
<accession>A0A4Z2DZN6</accession>
<feature type="region of interest" description="Disordered" evidence="1">
    <location>
        <begin position="1"/>
        <end position="25"/>
    </location>
</feature>
<evidence type="ECO:0000313" key="3">
    <source>
        <dbReference type="Proteomes" id="UP000314294"/>
    </source>
</evidence>
<dbReference type="Proteomes" id="UP000314294">
    <property type="component" value="Unassembled WGS sequence"/>
</dbReference>
<dbReference type="EMBL" id="SRLO01025158">
    <property type="protein sequence ID" value="TNN21928.1"/>
    <property type="molecule type" value="Genomic_DNA"/>
</dbReference>
<organism evidence="2 3">
    <name type="scientific">Liparis tanakae</name>
    <name type="common">Tanaka's snailfish</name>
    <dbReference type="NCBI Taxonomy" id="230148"/>
    <lineage>
        <taxon>Eukaryota</taxon>
        <taxon>Metazoa</taxon>
        <taxon>Chordata</taxon>
        <taxon>Craniata</taxon>
        <taxon>Vertebrata</taxon>
        <taxon>Euteleostomi</taxon>
        <taxon>Actinopterygii</taxon>
        <taxon>Neopterygii</taxon>
        <taxon>Teleostei</taxon>
        <taxon>Neoteleostei</taxon>
        <taxon>Acanthomorphata</taxon>
        <taxon>Eupercaria</taxon>
        <taxon>Perciformes</taxon>
        <taxon>Cottioidei</taxon>
        <taxon>Cottales</taxon>
        <taxon>Liparidae</taxon>
        <taxon>Liparis</taxon>
    </lineage>
</organism>
<dbReference type="AlphaFoldDB" id="A0A4Z2DZN6"/>
<evidence type="ECO:0000313" key="2">
    <source>
        <dbReference type="EMBL" id="TNN21928.1"/>
    </source>
</evidence>
<sequence>MTLGHRAPITSPGRRVTQPGPAKTSYSWTGKARMWIQPPHGLDLDSGCLISSGCQVSGLDGVRSGLANQLLLRADWPGD</sequence>
<comment type="caution">
    <text evidence="2">The sequence shown here is derived from an EMBL/GenBank/DDBJ whole genome shotgun (WGS) entry which is preliminary data.</text>
</comment>